<evidence type="ECO:0008006" key="4">
    <source>
        <dbReference type="Google" id="ProtNLM"/>
    </source>
</evidence>
<evidence type="ECO:0000313" key="3">
    <source>
        <dbReference type="Proteomes" id="UP000054302"/>
    </source>
</evidence>
<dbReference type="AlphaFoldDB" id="A0A0D2AAW1"/>
<dbReference type="HOGENOM" id="CLU_092891_0_0_1"/>
<dbReference type="OrthoDB" id="5399305at2759"/>
<gene>
    <name evidence="2" type="ORF">PV10_03615</name>
</gene>
<feature type="compositionally biased region" description="Basic and acidic residues" evidence="1">
    <location>
        <begin position="167"/>
        <end position="180"/>
    </location>
</feature>
<evidence type="ECO:0000313" key="2">
    <source>
        <dbReference type="EMBL" id="KIV96033.1"/>
    </source>
</evidence>
<reference evidence="2 3" key="1">
    <citation type="submission" date="2015-01" db="EMBL/GenBank/DDBJ databases">
        <title>The Genome Sequence of Exophiala mesophila CBS40295.</title>
        <authorList>
            <consortium name="The Broad Institute Genomics Platform"/>
            <person name="Cuomo C."/>
            <person name="de Hoog S."/>
            <person name="Gorbushina A."/>
            <person name="Stielow B."/>
            <person name="Teixiera M."/>
            <person name="Abouelleil A."/>
            <person name="Chapman S.B."/>
            <person name="Priest M."/>
            <person name="Young S.K."/>
            <person name="Wortman J."/>
            <person name="Nusbaum C."/>
            <person name="Birren B."/>
        </authorList>
    </citation>
    <scope>NUCLEOTIDE SEQUENCE [LARGE SCALE GENOMIC DNA]</scope>
    <source>
        <strain evidence="2 3">CBS 40295</strain>
    </source>
</reference>
<name>A0A0D2AAW1_EXOME</name>
<keyword evidence="3" id="KW-1185">Reference proteome</keyword>
<dbReference type="RefSeq" id="XP_016227607.1">
    <property type="nucleotide sequence ID" value="XM_016368089.1"/>
</dbReference>
<proteinExistence type="predicted"/>
<accession>A0A0D2AAW1</accession>
<sequence length="247" mass="27548">MASPVQTSPLGRPSNRLPRIQSPSGKVRKDKVRQGKLIRCWTDEEESFLVRSRDRKMSYKDIAHSLDKSPLACRLHYHHMTVGRKVHRVGDGEDGRSEGSTSISPPIVPVEGFFQSSTGAHPGVNTDSSPSKLPRGQLCTLPSFDVFIRSTFPVDPTHRRSCSMPMPRRDSPIERRKGQDMYEDASSSCGKLSRTLSGTLIKPPGSLSAITGSLSMPSEQFIRLCHRQDHHEPVQNDWLLQSHISRG</sequence>
<protein>
    <recommendedName>
        <fullName evidence="4">Myb-like domain-containing protein</fullName>
    </recommendedName>
</protein>
<dbReference type="VEuPathDB" id="FungiDB:PV10_03615"/>
<feature type="region of interest" description="Disordered" evidence="1">
    <location>
        <begin position="1"/>
        <end position="34"/>
    </location>
</feature>
<feature type="region of interest" description="Disordered" evidence="1">
    <location>
        <begin position="157"/>
        <end position="190"/>
    </location>
</feature>
<dbReference type="GeneID" id="27321460"/>
<dbReference type="EMBL" id="KN847521">
    <property type="protein sequence ID" value="KIV96033.1"/>
    <property type="molecule type" value="Genomic_DNA"/>
</dbReference>
<evidence type="ECO:0000256" key="1">
    <source>
        <dbReference type="SAM" id="MobiDB-lite"/>
    </source>
</evidence>
<organism evidence="2 3">
    <name type="scientific">Exophiala mesophila</name>
    <name type="common">Black yeast-like fungus</name>
    <dbReference type="NCBI Taxonomy" id="212818"/>
    <lineage>
        <taxon>Eukaryota</taxon>
        <taxon>Fungi</taxon>
        <taxon>Dikarya</taxon>
        <taxon>Ascomycota</taxon>
        <taxon>Pezizomycotina</taxon>
        <taxon>Eurotiomycetes</taxon>
        <taxon>Chaetothyriomycetidae</taxon>
        <taxon>Chaetothyriales</taxon>
        <taxon>Herpotrichiellaceae</taxon>
        <taxon>Exophiala</taxon>
    </lineage>
</organism>
<dbReference type="Proteomes" id="UP000054302">
    <property type="component" value="Unassembled WGS sequence"/>
</dbReference>